<name>G3IMB6_CRIGR</name>
<dbReference type="Gene3D" id="3.90.230.10">
    <property type="entry name" value="Creatinase/methionine aminopeptidase superfamily"/>
    <property type="match status" value="1"/>
</dbReference>
<dbReference type="InParanoid" id="G3IMB6"/>
<proteinExistence type="predicted"/>
<sequence>MTEASLSSLLPFTFVHLSLPEDEKAKREVCSWTVEGDVNTDPWAGYRYTGKLRPHYPLMPTRPVPSYIQRPDYADHPLVLKTAYVAIEDCIQKNTVFCVRNELPDGRERPE</sequence>
<keyword evidence="1" id="KW-0031">Aminopeptidase</keyword>
<keyword evidence="1" id="KW-0645">Protease</keyword>
<reference evidence="2" key="1">
    <citation type="journal article" date="2011" name="Nat. Biotechnol.">
        <title>The genomic sequence of the Chinese hamster ovary (CHO)-K1 cell line.</title>
        <authorList>
            <person name="Xu X."/>
            <person name="Nagarajan H."/>
            <person name="Lewis N.E."/>
            <person name="Pan S."/>
            <person name="Cai Z."/>
            <person name="Liu X."/>
            <person name="Chen W."/>
            <person name="Xie M."/>
            <person name="Wang W."/>
            <person name="Hammond S."/>
            <person name="Andersen M.R."/>
            <person name="Neff N."/>
            <person name="Passarelli B."/>
            <person name="Koh W."/>
            <person name="Fan H.C."/>
            <person name="Wang J."/>
            <person name="Gui Y."/>
            <person name="Lee K.H."/>
            <person name="Betenbaugh M.J."/>
            <person name="Quake S.R."/>
            <person name="Famili I."/>
            <person name="Palsson B.O."/>
            <person name="Wang J."/>
        </authorList>
    </citation>
    <scope>NUCLEOTIDE SEQUENCE [LARGE SCALE GENOMIC DNA]</scope>
    <source>
        <strain evidence="2">CHO K1 cell line</strain>
    </source>
</reference>
<evidence type="ECO:0000313" key="2">
    <source>
        <dbReference type="Proteomes" id="UP000001075"/>
    </source>
</evidence>
<evidence type="ECO:0000313" key="1">
    <source>
        <dbReference type="EMBL" id="EGW15289.1"/>
    </source>
</evidence>
<dbReference type="AlphaFoldDB" id="G3IMB6"/>
<organism evidence="1 2">
    <name type="scientific">Cricetulus griseus</name>
    <name type="common">Chinese hamster</name>
    <name type="synonym">Cricetulus barabensis griseus</name>
    <dbReference type="NCBI Taxonomy" id="10029"/>
    <lineage>
        <taxon>Eukaryota</taxon>
        <taxon>Metazoa</taxon>
        <taxon>Chordata</taxon>
        <taxon>Craniata</taxon>
        <taxon>Vertebrata</taxon>
        <taxon>Euteleostomi</taxon>
        <taxon>Mammalia</taxon>
        <taxon>Eutheria</taxon>
        <taxon>Euarchontoglires</taxon>
        <taxon>Glires</taxon>
        <taxon>Rodentia</taxon>
        <taxon>Myomorpha</taxon>
        <taxon>Muroidea</taxon>
        <taxon>Cricetidae</taxon>
        <taxon>Cricetinae</taxon>
        <taxon>Cricetulus</taxon>
    </lineage>
</organism>
<dbReference type="Proteomes" id="UP000001075">
    <property type="component" value="Unassembled WGS sequence"/>
</dbReference>
<accession>G3IMB6</accession>
<dbReference type="STRING" id="10029.G3IMB6"/>
<dbReference type="InterPro" id="IPR036005">
    <property type="entry name" value="Creatinase/aminopeptidase-like"/>
</dbReference>
<dbReference type="GO" id="GO:0004177">
    <property type="term" value="F:aminopeptidase activity"/>
    <property type="evidence" value="ECO:0007669"/>
    <property type="project" value="UniProtKB-KW"/>
</dbReference>
<dbReference type="EMBL" id="JH004636">
    <property type="protein sequence ID" value="EGW15289.1"/>
    <property type="molecule type" value="Genomic_DNA"/>
</dbReference>
<gene>
    <name evidence="1" type="ORF">I79_025054</name>
</gene>
<keyword evidence="1" id="KW-0378">Hydrolase</keyword>
<protein>
    <submittedName>
        <fullName evidence="1">Methionine aminopeptidase 1</fullName>
    </submittedName>
</protein>